<sequence length="101" mass="11508">MIARTWHGRVPTGKADAYHAYLLRTGLNDYASTPGNRGVQALRRTEGDITHFLLITLWDSLDAIRAFAGPDYDQARYYAEDDDYLLEREPTVTHYEVLSTS</sequence>
<dbReference type="InterPro" id="IPR007138">
    <property type="entry name" value="ABM_dom"/>
</dbReference>
<dbReference type="AlphaFoldDB" id="A0A5D4XP30"/>
<dbReference type="SUPFAM" id="SSF54909">
    <property type="entry name" value="Dimeric alpha+beta barrel"/>
    <property type="match status" value="1"/>
</dbReference>
<gene>
    <name evidence="2" type="ORF">FZO89_09310</name>
</gene>
<dbReference type="RefSeq" id="WP_149102989.1">
    <property type="nucleotide sequence ID" value="NZ_VTFT01000001.1"/>
</dbReference>
<proteinExistence type="predicted"/>
<keyword evidence="2" id="KW-0503">Monooxygenase</keyword>
<evidence type="ECO:0000313" key="3">
    <source>
        <dbReference type="Proteomes" id="UP000324973"/>
    </source>
</evidence>
<dbReference type="Pfam" id="PF03992">
    <property type="entry name" value="ABM"/>
    <property type="match status" value="1"/>
</dbReference>
<keyword evidence="2" id="KW-0560">Oxidoreductase</keyword>
<reference evidence="2 3" key="1">
    <citation type="submission" date="2019-08" db="EMBL/GenBank/DDBJ databases">
        <title>Luteimonas viscosus sp. nov., isolated from soil of a sunflower field.</title>
        <authorList>
            <person name="Jianli Z."/>
            <person name="Ying Z."/>
        </authorList>
    </citation>
    <scope>NUCLEOTIDE SEQUENCE [LARGE SCALE GENOMIC DNA]</scope>
    <source>
        <strain evidence="2 3">XBU10</strain>
    </source>
</reference>
<accession>A0A5D4XP30</accession>
<dbReference type="Gene3D" id="3.30.70.100">
    <property type="match status" value="1"/>
</dbReference>
<evidence type="ECO:0000313" key="2">
    <source>
        <dbReference type="EMBL" id="TYT26438.1"/>
    </source>
</evidence>
<keyword evidence="3" id="KW-1185">Reference proteome</keyword>
<feature type="domain" description="ABM" evidence="1">
    <location>
        <begin position="9"/>
        <end position="68"/>
    </location>
</feature>
<comment type="caution">
    <text evidence="2">The sequence shown here is derived from an EMBL/GenBank/DDBJ whole genome shotgun (WGS) entry which is preliminary data.</text>
</comment>
<organism evidence="2 3">
    <name type="scientific">Luteimonas viscosa</name>
    <dbReference type="NCBI Taxonomy" id="1132694"/>
    <lineage>
        <taxon>Bacteria</taxon>
        <taxon>Pseudomonadati</taxon>
        <taxon>Pseudomonadota</taxon>
        <taxon>Gammaproteobacteria</taxon>
        <taxon>Lysobacterales</taxon>
        <taxon>Lysobacteraceae</taxon>
        <taxon>Luteimonas</taxon>
    </lineage>
</organism>
<dbReference type="GO" id="GO:0004497">
    <property type="term" value="F:monooxygenase activity"/>
    <property type="evidence" value="ECO:0007669"/>
    <property type="project" value="UniProtKB-KW"/>
</dbReference>
<name>A0A5D4XP30_9GAMM</name>
<dbReference type="EMBL" id="VTFT01000001">
    <property type="protein sequence ID" value="TYT26438.1"/>
    <property type="molecule type" value="Genomic_DNA"/>
</dbReference>
<protein>
    <submittedName>
        <fullName evidence="2">Antibiotic biosynthesis monooxygenase</fullName>
    </submittedName>
</protein>
<dbReference type="OrthoDB" id="165208at2"/>
<dbReference type="InterPro" id="IPR011008">
    <property type="entry name" value="Dimeric_a/b-barrel"/>
</dbReference>
<dbReference type="Proteomes" id="UP000324973">
    <property type="component" value="Unassembled WGS sequence"/>
</dbReference>
<evidence type="ECO:0000259" key="1">
    <source>
        <dbReference type="Pfam" id="PF03992"/>
    </source>
</evidence>